<dbReference type="Proteomes" id="UP001153328">
    <property type="component" value="Unassembled WGS sequence"/>
</dbReference>
<name>A0A9W4H6I9_9ACTN</name>
<evidence type="ECO:0000313" key="2">
    <source>
        <dbReference type="EMBL" id="CAG7655848.1"/>
    </source>
</evidence>
<keyword evidence="3" id="KW-1185">Reference proteome</keyword>
<protein>
    <submittedName>
        <fullName evidence="2">Uncharacterized protein</fullName>
    </submittedName>
</protein>
<feature type="compositionally biased region" description="Basic and acidic residues" evidence="1">
    <location>
        <begin position="19"/>
        <end position="43"/>
    </location>
</feature>
<sequence length="99" mass="11291">MARRAGRQTAVRLRTRRPRREEVTTHVLPRRELPQGRLHDRPGPRPARRRRRHQAFTLTTGRRPAFFANPHDPDGRAAPARTTRDRPVGPLPEPGASTG</sequence>
<evidence type="ECO:0000256" key="1">
    <source>
        <dbReference type="SAM" id="MobiDB-lite"/>
    </source>
</evidence>
<dbReference type="AlphaFoldDB" id="A0A9W4H6I9"/>
<feature type="region of interest" description="Disordered" evidence="1">
    <location>
        <begin position="1"/>
        <end position="99"/>
    </location>
</feature>
<dbReference type="EMBL" id="CAJVAX010000021">
    <property type="protein sequence ID" value="CAG7655848.1"/>
    <property type="molecule type" value="Genomic_DNA"/>
</dbReference>
<evidence type="ECO:0000313" key="3">
    <source>
        <dbReference type="Proteomes" id="UP001153328"/>
    </source>
</evidence>
<gene>
    <name evidence="2" type="ORF">SBRY_70264</name>
</gene>
<comment type="caution">
    <text evidence="2">The sequence shown here is derived from an EMBL/GenBank/DDBJ whole genome shotgun (WGS) entry which is preliminary data.</text>
</comment>
<accession>A0A9W4H6I9</accession>
<reference evidence="2" key="1">
    <citation type="submission" date="2021-06" db="EMBL/GenBank/DDBJ databases">
        <authorList>
            <person name="Arsene-Ploetze F."/>
        </authorList>
    </citation>
    <scope>NUCLEOTIDE SEQUENCE</scope>
    <source>
        <strain evidence="2">SBRY1</strain>
    </source>
</reference>
<proteinExistence type="predicted"/>
<organism evidence="2 3">
    <name type="scientific">Actinacidiphila bryophytorum</name>
    <dbReference type="NCBI Taxonomy" id="1436133"/>
    <lineage>
        <taxon>Bacteria</taxon>
        <taxon>Bacillati</taxon>
        <taxon>Actinomycetota</taxon>
        <taxon>Actinomycetes</taxon>
        <taxon>Kitasatosporales</taxon>
        <taxon>Streptomycetaceae</taxon>
        <taxon>Actinacidiphila</taxon>
    </lineage>
</organism>